<comment type="caution">
    <text evidence="1">The sequence shown here is derived from an EMBL/GenBank/DDBJ whole genome shotgun (WGS) entry which is preliminary data.</text>
</comment>
<reference evidence="2" key="1">
    <citation type="journal article" date="2019" name="Int. J. Syst. Evol. Microbiol.">
        <title>The Global Catalogue of Microorganisms (GCM) 10K type strain sequencing project: providing services to taxonomists for standard genome sequencing and annotation.</title>
        <authorList>
            <consortium name="The Broad Institute Genomics Platform"/>
            <consortium name="The Broad Institute Genome Sequencing Center for Infectious Disease"/>
            <person name="Wu L."/>
            <person name="Ma J."/>
        </authorList>
    </citation>
    <scope>NUCLEOTIDE SEQUENCE [LARGE SCALE GENOMIC DNA]</scope>
    <source>
        <strain evidence="2">CGMCC 1.18575</strain>
    </source>
</reference>
<gene>
    <name evidence="1" type="ORF">ACFPOF_15765</name>
</gene>
<dbReference type="Proteomes" id="UP001596113">
    <property type="component" value="Unassembled WGS sequence"/>
</dbReference>
<protein>
    <submittedName>
        <fullName evidence="1">DUF6786 family protein</fullName>
    </submittedName>
</protein>
<dbReference type="Pfam" id="PF20583">
    <property type="entry name" value="DUF6786"/>
    <property type="match status" value="1"/>
</dbReference>
<proteinExistence type="predicted"/>
<dbReference type="EMBL" id="JBHSMI010000025">
    <property type="protein sequence ID" value="MFC5404201.1"/>
    <property type="molecule type" value="Genomic_DNA"/>
</dbReference>
<name>A0ABW0HSJ8_9BACL</name>
<evidence type="ECO:0000313" key="1">
    <source>
        <dbReference type="EMBL" id="MFC5404201.1"/>
    </source>
</evidence>
<sequence>MKSQQLIDLLEGLKLRYDIITAAGSGKVVILERGARVIGLFTDEDSENALWVHHNLTDPHYASDHYVDGEDWNIGGDRTWLSPEIEYFIGDLDDLWNTYAVQRALDPGYYAFKDRHADTIALSQNTAIQAHRSNKTIKFRMDKTFRSCEDPLLNVGIVDKDTLKYSFTGYELKTELTLESPTEAIPPLSLWHLFQIPKGGEVIIPTYGTAEVDRFFGPEMAGNPAVSNGMVKFTLNMATSSKISIKAPYITGRVGYIQSSAPNDACLLIRNFNVNPSARYEDVWATKLNDPGHCVQCYNDDGTLGQFGELEIHTPILNPAVDGNNIKDVNQVWCYRGTEQSIRLLCKIILG</sequence>
<keyword evidence="2" id="KW-1185">Reference proteome</keyword>
<dbReference type="InterPro" id="IPR046713">
    <property type="entry name" value="DUF6786"/>
</dbReference>
<dbReference type="RefSeq" id="WP_378134242.1">
    <property type="nucleotide sequence ID" value="NZ_JBHSMI010000025.1"/>
</dbReference>
<accession>A0ABW0HSJ8</accession>
<organism evidence="1 2">
    <name type="scientific">Cohnella soli</name>
    <dbReference type="NCBI Taxonomy" id="425005"/>
    <lineage>
        <taxon>Bacteria</taxon>
        <taxon>Bacillati</taxon>
        <taxon>Bacillota</taxon>
        <taxon>Bacilli</taxon>
        <taxon>Bacillales</taxon>
        <taxon>Paenibacillaceae</taxon>
        <taxon>Cohnella</taxon>
    </lineage>
</organism>
<evidence type="ECO:0000313" key="2">
    <source>
        <dbReference type="Proteomes" id="UP001596113"/>
    </source>
</evidence>